<dbReference type="InterPro" id="IPR016193">
    <property type="entry name" value="Cytidine_deaminase-like"/>
</dbReference>
<comment type="similarity">
    <text evidence="3 10">Belongs to the PurH family.</text>
</comment>
<feature type="region of interest" description="Disordered" evidence="11">
    <location>
        <begin position="220"/>
        <end position="239"/>
    </location>
</feature>
<dbReference type="InterPro" id="IPR036914">
    <property type="entry name" value="MGS-like_dom_sf"/>
</dbReference>
<gene>
    <name evidence="10" type="primary">purH</name>
    <name evidence="13" type="ordered locus">Flexsi_0794</name>
</gene>
<dbReference type="Pfam" id="PF01808">
    <property type="entry name" value="AICARFT_IMPCHas"/>
    <property type="match status" value="1"/>
</dbReference>
<dbReference type="Gene3D" id="3.40.50.1380">
    <property type="entry name" value="Methylglyoxal synthase-like domain"/>
    <property type="match status" value="1"/>
</dbReference>
<dbReference type="Pfam" id="PF02142">
    <property type="entry name" value="MGS"/>
    <property type="match status" value="1"/>
</dbReference>
<dbReference type="CDD" id="cd01421">
    <property type="entry name" value="IMPCH"/>
    <property type="match status" value="1"/>
</dbReference>
<dbReference type="NCBIfam" id="NF002049">
    <property type="entry name" value="PRK00881.1"/>
    <property type="match status" value="1"/>
</dbReference>
<dbReference type="PANTHER" id="PTHR11692">
    <property type="entry name" value="BIFUNCTIONAL PURINE BIOSYNTHESIS PROTEIN PURH"/>
    <property type="match status" value="1"/>
</dbReference>
<dbReference type="SMART" id="SM00851">
    <property type="entry name" value="MGS"/>
    <property type="match status" value="1"/>
</dbReference>
<comment type="catalytic activity">
    <reaction evidence="8 10">
        <text>(6R)-10-formyltetrahydrofolate + 5-amino-1-(5-phospho-beta-D-ribosyl)imidazole-4-carboxamide = 5-formamido-1-(5-phospho-D-ribosyl)imidazole-4-carboxamide + (6S)-5,6,7,8-tetrahydrofolate</text>
        <dbReference type="Rhea" id="RHEA:22192"/>
        <dbReference type="ChEBI" id="CHEBI:57453"/>
        <dbReference type="ChEBI" id="CHEBI:58467"/>
        <dbReference type="ChEBI" id="CHEBI:58475"/>
        <dbReference type="ChEBI" id="CHEBI:195366"/>
        <dbReference type="EC" id="2.1.2.3"/>
    </reaction>
</comment>
<proteinExistence type="inferred from homology"/>
<keyword evidence="14" id="KW-1185">Reference proteome</keyword>
<evidence type="ECO:0000256" key="11">
    <source>
        <dbReference type="SAM" id="MobiDB-lite"/>
    </source>
</evidence>
<dbReference type="FunFam" id="3.40.140.20:FF:000002">
    <property type="entry name" value="Bifunctional purine biosynthesis protein PurH"/>
    <property type="match status" value="1"/>
</dbReference>
<keyword evidence="7 10" id="KW-0511">Multifunctional enzyme</keyword>
<dbReference type="PANTHER" id="PTHR11692:SF0">
    <property type="entry name" value="BIFUNCTIONAL PURINE BIOSYNTHESIS PROTEIN ATIC"/>
    <property type="match status" value="1"/>
</dbReference>
<comment type="catalytic activity">
    <reaction evidence="9 10">
        <text>IMP + H2O = 5-formamido-1-(5-phospho-D-ribosyl)imidazole-4-carboxamide</text>
        <dbReference type="Rhea" id="RHEA:18445"/>
        <dbReference type="ChEBI" id="CHEBI:15377"/>
        <dbReference type="ChEBI" id="CHEBI:58053"/>
        <dbReference type="ChEBI" id="CHEBI:58467"/>
        <dbReference type="EC" id="3.5.4.10"/>
    </reaction>
</comment>
<evidence type="ECO:0000256" key="10">
    <source>
        <dbReference type="HAMAP-Rule" id="MF_00139"/>
    </source>
</evidence>
<comment type="pathway">
    <text evidence="1 10">Purine metabolism; IMP biosynthesis via de novo pathway; IMP from 5-formamido-1-(5-phospho-D-ribosyl)imidazole-4-carboxamide: step 1/1.</text>
</comment>
<organism evidence="13 14">
    <name type="scientific">Flexistipes sinusarabici (strain ATCC 49648 / DSM 4947 / MAS 10)</name>
    <dbReference type="NCBI Taxonomy" id="717231"/>
    <lineage>
        <taxon>Bacteria</taxon>
        <taxon>Pseudomonadati</taxon>
        <taxon>Deferribacterota</taxon>
        <taxon>Deferribacteres</taxon>
        <taxon>Deferribacterales</taxon>
        <taxon>Flexistipitaceae</taxon>
        <taxon>Flexistipes</taxon>
    </lineage>
</organism>
<dbReference type="EMBL" id="CP002858">
    <property type="protein sequence ID" value="AEI14464.1"/>
    <property type="molecule type" value="Genomic_DNA"/>
</dbReference>
<evidence type="ECO:0000256" key="9">
    <source>
        <dbReference type="ARBA" id="ARBA00050687"/>
    </source>
</evidence>
<keyword evidence="6 10" id="KW-0378">Hydrolase</keyword>
<dbReference type="SUPFAM" id="SSF52335">
    <property type="entry name" value="Methylglyoxal synthase-like"/>
    <property type="match status" value="1"/>
</dbReference>
<dbReference type="HAMAP" id="MF_00139">
    <property type="entry name" value="PurH"/>
    <property type="match status" value="1"/>
</dbReference>
<sequence>MVIKPKRALLSLSDKDGLIEFAEGLDRCGIEIVSTGGTAKLLKEKGFNIIEISDFTGFPEILDGRVKTLNPKVHAGILNIRENEEHRQTMEKHGFVDIDIVAVNLYPFEKTISSVSVTTNQAIENIDIGGPTMIRSAAKNFKYVTVVVDKQDYAVILDEINTDGGVKFETRMNLARKAFTHTVMYDSIISGYFNDLMGINFPEEIALPMRKKQDLRYGENPHQKASFYSSPAASEPGATNAHQLHGKELSFNNIIDTNAALELVQEFDTPACVIVKHTNPCGVALADDIVEAYKNALECDPLSAFGGIVGLNREVDKELAENLSEIFLEVIAAPSFSEDALDILTKKKNIRLLEIKGDFSVKNKELDIKKVVGGYLLQEKDLQTLPDDRDLKIVTEKKPTGDEYSDLIFAWTVAKHVKSNAIVYAKNNRTVGVGAGQMSRVDSSKIAAEKARNPLEGSVMASDAFFPFRDSIDEAAEKGIKAVIQPGGSIRDEEVIKAADEHGMAMVFTGMRHFKH</sequence>
<dbReference type="EC" id="3.5.4.10" evidence="10"/>
<dbReference type="InterPro" id="IPR024051">
    <property type="entry name" value="AICAR_Tfase_dup_dom_sf"/>
</dbReference>
<dbReference type="PROSITE" id="PS51855">
    <property type="entry name" value="MGS"/>
    <property type="match status" value="1"/>
</dbReference>
<evidence type="ECO:0000256" key="1">
    <source>
        <dbReference type="ARBA" id="ARBA00004844"/>
    </source>
</evidence>
<evidence type="ECO:0000256" key="3">
    <source>
        <dbReference type="ARBA" id="ARBA00007667"/>
    </source>
</evidence>
<dbReference type="NCBIfam" id="TIGR00355">
    <property type="entry name" value="purH"/>
    <property type="match status" value="1"/>
</dbReference>
<dbReference type="RefSeq" id="WP_013885960.1">
    <property type="nucleotide sequence ID" value="NC_015672.1"/>
</dbReference>
<dbReference type="UniPathway" id="UPA00074">
    <property type="reaction ID" value="UER00133"/>
</dbReference>
<accession>F8E4H8</accession>
<dbReference type="Proteomes" id="UP000006621">
    <property type="component" value="Chromosome"/>
</dbReference>
<reference evidence="14" key="2">
    <citation type="submission" date="2011-06" db="EMBL/GenBank/DDBJ databases">
        <title>The complete genome of Flexistipes sinusarabici DSM 4947.</title>
        <authorList>
            <person name="Lucas S."/>
            <person name="Han J."/>
            <person name="Lapidus A."/>
            <person name="Bruce D."/>
            <person name="Goodwin L."/>
            <person name="Pitluck S."/>
            <person name="Peters L."/>
            <person name="Kyrpides N."/>
            <person name="Mavromatis K."/>
            <person name="Ivanova N."/>
            <person name="Mikhailova N."/>
            <person name="Chertkov O."/>
            <person name="Detter J.C."/>
            <person name="Tapia R."/>
            <person name="Han C."/>
            <person name="Land M."/>
            <person name="Hauser L."/>
            <person name="Markowitz V."/>
            <person name="Cheng J.-F."/>
            <person name="Hugenholtz P."/>
            <person name="Woyke T."/>
            <person name="Wu D."/>
            <person name="Spring S."/>
            <person name="Schroeder M."/>
            <person name="Brambilla E."/>
            <person name="Klenk H.-P."/>
            <person name="Eisen J.A."/>
        </authorList>
    </citation>
    <scope>NUCLEOTIDE SEQUENCE [LARGE SCALE GENOMIC DNA]</scope>
    <source>
        <strain evidence="14">DSM 4947 / MAS 10</strain>
    </source>
</reference>
<evidence type="ECO:0000256" key="8">
    <source>
        <dbReference type="ARBA" id="ARBA00050488"/>
    </source>
</evidence>
<evidence type="ECO:0000256" key="2">
    <source>
        <dbReference type="ARBA" id="ARBA00004954"/>
    </source>
</evidence>
<dbReference type="GO" id="GO:0005829">
    <property type="term" value="C:cytosol"/>
    <property type="evidence" value="ECO:0007669"/>
    <property type="project" value="TreeGrafter"/>
</dbReference>
<evidence type="ECO:0000313" key="13">
    <source>
        <dbReference type="EMBL" id="AEI14464.1"/>
    </source>
</evidence>
<dbReference type="KEGG" id="fsi:Flexsi_0794"/>
<dbReference type="FunFam" id="3.40.50.1380:FF:000001">
    <property type="entry name" value="Bifunctional purine biosynthesis protein PurH"/>
    <property type="match status" value="1"/>
</dbReference>
<keyword evidence="4 10" id="KW-0808">Transferase</keyword>
<dbReference type="InterPro" id="IPR011607">
    <property type="entry name" value="MGS-like_dom"/>
</dbReference>
<comment type="domain">
    <text evidence="10">The IMP cyclohydrolase activity resides in the N-terminal region.</text>
</comment>
<dbReference type="STRING" id="717231.Flexsi_0794"/>
<evidence type="ECO:0000256" key="4">
    <source>
        <dbReference type="ARBA" id="ARBA00022679"/>
    </source>
</evidence>
<dbReference type="GO" id="GO:0004643">
    <property type="term" value="F:phosphoribosylaminoimidazolecarboxamide formyltransferase activity"/>
    <property type="evidence" value="ECO:0007669"/>
    <property type="project" value="UniProtKB-UniRule"/>
</dbReference>
<dbReference type="FunFam" id="3.40.140.20:FF:000001">
    <property type="entry name" value="Bifunctional purine biosynthesis protein PurH"/>
    <property type="match status" value="1"/>
</dbReference>
<dbReference type="SUPFAM" id="SSF53927">
    <property type="entry name" value="Cytidine deaminase-like"/>
    <property type="match status" value="1"/>
</dbReference>
<evidence type="ECO:0000313" key="14">
    <source>
        <dbReference type="Proteomes" id="UP000006621"/>
    </source>
</evidence>
<dbReference type="EC" id="2.1.2.3" evidence="10"/>
<evidence type="ECO:0000256" key="7">
    <source>
        <dbReference type="ARBA" id="ARBA00023268"/>
    </source>
</evidence>
<comment type="pathway">
    <text evidence="2 10">Purine metabolism; IMP biosynthesis via de novo pathway; 5-formamido-1-(5-phospho-D-ribosyl)imidazole-4-carboxamide from 5-amino-1-(5-phospho-D-ribosyl)imidazole-4-carboxamide (10-formyl THF route): step 1/1.</text>
</comment>
<dbReference type="SMART" id="SM00798">
    <property type="entry name" value="AICARFT_IMPCHas"/>
    <property type="match status" value="1"/>
</dbReference>
<dbReference type="Gene3D" id="3.40.140.20">
    <property type="match status" value="2"/>
</dbReference>
<protein>
    <recommendedName>
        <fullName evidence="10">Bifunctional purine biosynthesis protein PurH</fullName>
    </recommendedName>
    <domain>
        <recommendedName>
            <fullName evidence="10">Phosphoribosylaminoimidazolecarboxamide formyltransferase</fullName>
            <ecNumber evidence="10">2.1.2.3</ecNumber>
        </recommendedName>
        <alternativeName>
            <fullName evidence="10">AICAR transformylase</fullName>
        </alternativeName>
    </domain>
    <domain>
        <recommendedName>
            <fullName evidence="10">IMP cyclohydrolase</fullName>
            <ecNumber evidence="10">3.5.4.10</ecNumber>
        </recommendedName>
        <alternativeName>
            <fullName evidence="10">ATIC</fullName>
        </alternativeName>
        <alternativeName>
            <fullName evidence="10">IMP synthase</fullName>
        </alternativeName>
        <alternativeName>
            <fullName evidence="10">Inosinicase</fullName>
        </alternativeName>
    </domain>
</protein>
<evidence type="ECO:0000259" key="12">
    <source>
        <dbReference type="PROSITE" id="PS51855"/>
    </source>
</evidence>
<evidence type="ECO:0000256" key="6">
    <source>
        <dbReference type="ARBA" id="ARBA00022801"/>
    </source>
</evidence>
<dbReference type="HOGENOM" id="CLU_016316_5_2_0"/>
<reference evidence="13 14" key="1">
    <citation type="journal article" date="2011" name="Stand. Genomic Sci.">
        <title>Genome sequence of the moderately thermophilic halophile Flexistipes sinusarabici strain (MAS10).</title>
        <authorList>
            <person name="Lapidus A."/>
            <person name="Chertkov O."/>
            <person name="Nolan M."/>
            <person name="Lucas S."/>
            <person name="Hammon N."/>
            <person name="Deshpande S."/>
            <person name="Cheng J.F."/>
            <person name="Tapia R."/>
            <person name="Han C."/>
            <person name="Goodwin L."/>
            <person name="Pitluck S."/>
            <person name="Liolios K."/>
            <person name="Pagani I."/>
            <person name="Ivanova N."/>
            <person name="Huntemann M."/>
            <person name="Mavromatis K."/>
            <person name="Mikhailova N."/>
            <person name="Pati A."/>
            <person name="Chen A."/>
            <person name="Palaniappan K."/>
            <person name="Land M."/>
            <person name="Hauser L."/>
            <person name="Brambilla E.M."/>
            <person name="Rohde M."/>
            <person name="Abt B."/>
            <person name="Spring S."/>
            <person name="Goker M."/>
            <person name="Bristow J."/>
            <person name="Eisen J.A."/>
            <person name="Markowitz V."/>
            <person name="Hugenholtz P."/>
            <person name="Kyrpides N.C."/>
            <person name="Klenk H.P."/>
            <person name="Woyke T."/>
        </authorList>
    </citation>
    <scope>NUCLEOTIDE SEQUENCE [LARGE SCALE GENOMIC DNA]</scope>
    <source>
        <strain evidence="14">DSM 4947 / MAS 10</strain>
    </source>
</reference>
<keyword evidence="5 10" id="KW-0658">Purine biosynthesis</keyword>
<name>F8E4H8_FLESM</name>
<dbReference type="AlphaFoldDB" id="F8E4H8"/>
<evidence type="ECO:0000256" key="5">
    <source>
        <dbReference type="ARBA" id="ARBA00022755"/>
    </source>
</evidence>
<dbReference type="PIRSF" id="PIRSF000414">
    <property type="entry name" value="AICARFT_IMPCHas"/>
    <property type="match status" value="1"/>
</dbReference>
<feature type="domain" description="MGS-like" evidence="12">
    <location>
        <begin position="1"/>
        <end position="148"/>
    </location>
</feature>
<dbReference type="GO" id="GO:0003937">
    <property type="term" value="F:IMP cyclohydrolase activity"/>
    <property type="evidence" value="ECO:0007669"/>
    <property type="project" value="UniProtKB-UniRule"/>
</dbReference>
<dbReference type="GO" id="GO:0006189">
    <property type="term" value="P:'de novo' IMP biosynthetic process"/>
    <property type="evidence" value="ECO:0007669"/>
    <property type="project" value="UniProtKB-UniRule"/>
</dbReference>
<dbReference type="eggNOG" id="COG0138">
    <property type="taxonomic scope" value="Bacteria"/>
</dbReference>
<dbReference type="InterPro" id="IPR002695">
    <property type="entry name" value="PurH-like"/>
</dbReference>